<organism evidence="1">
    <name type="scientific">Candidatus Kentrum sp. TC</name>
    <dbReference type="NCBI Taxonomy" id="2126339"/>
    <lineage>
        <taxon>Bacteria</taxon>
        <taxon>Pseudomonadati</taxon>
        <taxon>Pseudomonadota</taxon>
        <taxon>Gammaproteobacteria</taxon>
        <taxon>Candidatus Kentrum</taxon>
    </lineage>
</organism>
<dbReference type="AlphaFoldDB" id="A0A450YA74"/>
<dbReference type="SUPFAM" id="SSF52172">
    <property type="entry name" value="CheY-like"/>
    <property type="match status" value="1"/>
</dbReference>
<reference evidence="1" key="1">
    <citation type="submission" date="2019-02" db="EMBL/GenBank/DDBJ databases">
        <authorList>
            <person name="Gruber-Vodicka R. H."/>
            <person name="Seah K. B. B."/>
        </authorList>
    </citation>
    <scope>NUCLEOTIDE SEQUENCE</scope>
    <source>
        <strain evidence="1">BECK_BZ125</strain>
    </source>
</reference>
<gene>
    <name evidence="1" type="ORF">BECKTC1821E_GA0114239_100286</name>
</gene>
<dbReference type="Gene3D" id="3.40.50.2300">
    <property type="match status" value="1"/>
</dbReference>
<dbReference type="InterPro" id="IPR011006">
    <property type="entry name" value="CheY-like_superfamily"/>
</dbReference>
<sequence>MKYLIIDDQVETLKPLIRVLREVGHQVTTSHNLSMGWSWLNRERSAGNPFDLVILDLALDQKIREFTEEQDDVRDALDSRGVADLPMSGQAMGLWLWRRRKEVRQRYCYMTYHPYVWMAQLDEEAPEFEQGLSELDAEWLPKLILEKSDLYPDNVAEKFETAWKTWEDREWLD</sequence>
<proteinExistence type="predicted"/>
<evidence type="ECO:0000313" key="1">
    <source>
        <dbReference type="EMBL" id="VFK38449.1"/>
    </source>
</evidence>
<name>A0A450YA74_9GAMM</name>
<evidence type="ECO:0008006" key="2">
    <source>
        <dbReference type="Google" id="ProtNLM"/>
    </source>
</evidence>
<dbReference type="EMBL" id="CAADFT010000002">
    <property type="protein sequence ID" value="VFK38449.1"/>
    <property type="molecule type" value="Genomic_DNA"/>
</dbReference>
<accession>A0A450YA74</accession>
<protein>
    <recommendedName>
        <fullName evidence="2">Response regulator receiver domain-containing protein</fullName>
    </recommendedName>
</protein>